<sequence length="171" mass="17517">MNLQKTVLFAALVVSPFAASAANTTANFGVQLTVQNSCTLTAGNTASDIDFGSVTGNITADRDAATSLTVNCNNGALYHVGLNDGLNASAGQRRLASAANPGQFVSYELYTDATRTNRWGQTAAGGTANDVDGTGNNADQTLTVYGRVPGTPLQSVGAGVYNDTITATIEF</sequence>
<dbReference type="PANTHER" id="PTHR37089">
    <property type="entry name" value="PROTEIN U-RELATED"/>
    <property type="match status" value="1"/>
</dbReference>
<reference evidence="4" key="1">
    <citation type="journal article" date="2019" name="Int. J. Syst. Evol. Microbiol.">
        <title>The Global Catalogue of Microorganisms (GCM) 10K type strain sequencing project: providing services to taxonomists for standard genome sequencing and annotation.</title>
        <authorList>
            <consortium name="The Broad Institute Genomics Platform"/>
            <consortium name="The Broad Institute Genome Sequencing Center for Infectious Disease"/>
            <person name="Wu L."/>
            <person name="Ma J."/>
        </authorList>
    </citation>
    <scope>NUCLEOTIDE SEQUENCE [LARGE SCALE GENOMIC DNA]</scope>
    <source>
        <strain evidence="4">KACC 11407</strain>
    </source>
</reference>
<feature type="chain" id="PRO_5046085735" evidence="1">
    <location>
        <begin position="22"/>
        <end position="171"/>
    </location>
</feature>
<dbReference type="SMART" id="SM00972">
    <property type="entry name" value="SCPU"/>
    <property type="match status" value="1"/>
</dbReference>
<proteinExistence type="predicted"/>
<keyword evidence="1" id="KW-0732">Signal</keyword>
<evidence type="ECO:0000313" key="4">
    <source>
        <dbReference type="Proteomes" id="UP001596036"/>
    </source>
</evidence>
<evidence type="ECO:0000256" key="1">
    <source>
        <dbReference type="SAM" id="SignalP"/>
    </source>
</evidence>
<evidence type="ECO:0000259" key="2">
    <source>
        <dbReference type="Pfam" id="PF05229"/>
    </source>
</evidence>
<evidence type="ECO:0000313" key="3">
    <source>
        <dbReference type="EMBL" id="MFC5570448.1"/>
    </source>
</evidence>
<dbReference type="InterPro" id="IPR007893">
    <property type="entry name" value="Spore_coat_U/FanG"/>
</dbReference>
<gene>
    <name evidence="3" type="ORF">ACFPN1_10295</name>
</gene>
<dbReference type="PANTHER" id="PTHR37089:SF4">
    <property type="entry name" value="EXPORTED PROTEIN"/>
    <property type="match status" value="1"/>
</dbReference>
<dbReference type="Pfam" id="PF05229">
    <property type="entry name" value="SCPU"/>
    <property type="match status" value="1"/>
</dbReference>
<dbReference type="InterPro" id="IPR053167">
    <property type="entry name" value="Spore_coat_component"/>
</dbReference>
<feature type="domain" description="Spore coat protein U/FanG" evidence="2">
    <location>
        <begin position="24"/>
        <end position="168"/>
    </location>
</feature>
<feature type="signal peptide" evidence="1">
    <location>
        <begin position="1"/>
        <end position="21"/>
    </location>
</feature>
<accession>A0ABW0SMV1</accession>
<dbReference type="Proteomes" id="UP001596036">
    <property type="component" value="Unassembled WGS sequence"/>
</dbReference>
<organism evidence="3 4">
    <name type="scientific">Lysobacter yangpyeongensis</name>
    <dbReference type="NCBI Taxonomy" id="346182"/>
    <lineage>
        <taxon>Bacteria</taxon>
        <taxon>Pseudomonadati</taxon>
        <taxon>Pseudomonadota</taxon>
        <taxon>Gammaproteobacteria</taxon>
        <taxon>Lysobacterales</taxon>
        <taxon>Lysobacteraceae</taxon>
        <taxon>Lysobacter</taxon>
    </lineage>
</organism>
<dbReference type="RefSeq" id="WP_386754822.1">
    <property type="nucleotide sequence ID" value="NZ_JBHSNM010000002.1"/>
</dbReference>
<comment type="caution">
    <text evidence="3">The sequence shown here is derived from an EMBL/GenBank/DDBJ whole genome shotgun (WGS) entry which is preliminary data.</text>
</comment>
<keyword evidence="4" id="KW-1185">Reference proteome</keyword>
<protein>
    <submittedName>
        <fullName evidence="3">Spore coat U domain-containing protein</fullName>
    </submittedName>
</protein>
<dbReference type="EMBL" id="JBHSNM010000002">
    <property type="protein sequence ID" value="MFC5570448.1"/>
    <property type="molecule type" value="Genomic_DNA"/>
</dbReference>
<name>A0ABW0SMV1_9GAMM</name>